<dbReference type="EMBL" id="MWUU01000005">
    <property type="protein sequence ID" value="PCF55816.1"/>
    <property type="molecule type" value="Genomic_DNA"/>
</dbReference>
<dbReference type="AlphaFoldDB" id="A0A2A4GYL8"/>
<sequence>MNERQHTMPKSQQILLAVILLILILEIVLTAFFISFSSFIFKGLSIVQGLLIVVFISRQIKRKGM</sequence>
<keyword evidence="1" id="KW-0472">Membrane</keyword>
<evidence type="ECO:0000313" key="3">
    <source>
        <dbReference type="Proteomes" id="UP000218335"/>
    </source>
</evidence>
<gene>
    <name evidence="2" type="ORF">B5C08_04975</name>
</gene>
<reference evidence="2 3" key="1">
    <citation type="journal article" date="2017" name="PLoS ONE">
        <title>Development of a real-time PCR for detection of Staphylococcus pseudintermedius using a novel automated comparison of whole-genome sequences.</title>
        <authorList>
            <person name="Verstappen K.M."/>
            <person name="Huijbregts L."/>
            <person name="Spaninks M."/>
            <person name="Wagenaar J.A."/>
            <person name="Fluit A.C."/>
            <person name="Duim B."/>
        </authorList>
    </citation>
    <scope>NUCLEOTIDE SEQUENCE [LARGE SCALE GENOMIC DNA]</scope>
    <source>
        <strain evidence="2 3">215070706401-1</strain>
    </source>
</reference>
<dbReference type="RefSeq" id="WP_096591128.1">
    <property type="nucleotide sequence ID" value="NZ_MWRM01000005.1"/>
</dbReference>
<evidence type="ECO:0000256" key="1">
    <source>
        <dbReference type="SAM" id="Phobius"/>
    </source>
</evidence>
<accession>A0A2A4GYL8</accession>
<comment type="caution">
    <text evidence="2">The sequence shown here is derived from an EMBL/GenBank/DDBJ whole genome shotgun (WGS) entry which is preliminary data.</text>
</comment>
<organism evidence="2 3">
    <name type="scientific">Staphylococcus delphini</name>
    <dbReference type="NCBI Taxonomy" id="53344"/>
    <lineage>
        <taxon>Bacteria</taxon>
        <taxon>Bacillati</taxon>
        <taxon>Bacillota</taxon>
        <taxon>Bacilli</taxon>
        <taxon>Bacillales</taxon>
        <taxon>Staphylococcaceae</taxon>
        <taxon>Staphylococcus</taxon>
        <taxon>Staphylococcus intermedius group</taxon>
    </lineage>
</organism>
<evidence type="ECO:0000313" key="2">
    <source>
        <dbReference type="EMBL" id="PCF55816.1"/>
    </source>
</evidence>
<feature type="transmembrane region" description="Helical" evidence="1">
    <location>
        <begin position="14"/>
        <end position="33"/>
    </location>
</feature>
<feature type="transmembrane region" description="Helical" evidence="1">
    <location>
        <begin position="39"/>
        <end position="57"/>
    </location>
</feature>
<name>A0A2A4GYL8_9STAP</name>
<protein>
    <submittedName>
        <fullName evidence="2">Uncharacterized protein</fullName>
    </submittedName>
</protein>
<keyword evidence="1" id="KW-0812">Transmembrane</keyword>
<proteinExistence type="predicted"/>
<keyword evidence="1" id="KW-1133">Transmembrane helix</keyword>
<dbReference type="Proteomes" id="UP000218335">
    <property type="component" value="Unassembled WGS sequence"/>
</dbReference>